<dbReference type="AlphaFoldDB" id="A0A5R9GZN6"/>
<evidence type="ECO:0000313" key="1">
    <source>
        <dbReference type="EMBL" id="TLS69247.1"/>
    </source>
</evidence>
<accession>A0A5R9GZN6</accession>
<sequence>MTEQISLFGVYLVHIHHFDEQLIDEALEIQRQQQIPFGKLALETGLMRMKGIVQVLAMQADRSAHGSRCYFGELAVEAGLITDKDRELLLGIQMDRRKKLGEILVDMGVINEQERTSLLEQYHLFLSQPS</sequence>
<dbReference type="Proteomes" id="UP000306585">
    <property type="component" value="Unassembled WGS sequence"/>
</dbReference>
<name>A0A5R9GZN6_9PROT</name>
<dbReference type="EMBL" id="VBRY01000001">
    <property type="protein sequence ID" value="TLS69247.1"/>
    <property type="molecule type" value="Genomic_DNA"/>
</dbReference>
<keyword evidence="2" id="KW-1185">Reference proteome</keyword>
<protein>
    <submittedName>
        <fullName evidence="1">Uncharacterized protein</fullName>
    </submittedName>
</protein>
<evidence type="ECO:0000313" key="2">
    <source>
        <dbReference type="Proteomes" id="UP000306585"/>
    </source>
</evidence>
<reference evidence="1 2" key="1">
    <citation type="journal article" date="2019" name="Appl. Environ. Microbiol.">
        <title>Environmental Evidence and Genomic Insight of Iron-oxidizing Bacteria Preference Towards More Corrosion Resistant Stainless Steel at Higher Salinities.</title>
        <authorList>
            <person name="Garrison C.E."/>
            <person name="Price K.A."/>
            <person name="Field E.K."/>
        </authorList>
    </citation>
    <scope>NUCLEOTIDE SEQUENCE [LARGE SCALE GENOMIC DNA]</scope>
    <source>
        <strain evidence="1 2">P3</strain>
    </source>
</reference>
<organism evidence="1 2">
    <name type="scientific">Mariprofundus erugo</name>
    <dbReference type="NCBI Taxonomy" id="2528639"/>
    <lineage>
        <taxon>Bacteria</taxon>
        <taxon>Pseudomonadati</taxon>
        <taxon>Pseudomonadota</taxon>
        <taxon>Candidatius Mariprofundia</taxon>
        <taxon>Mariprofundales</taxon>
        <taxon>Mariprofundaceae</taxon>
        <taxon>Mariprofundus</taxon>
    </lineage>
</organism>
<dbReference type="RefSeq" id="WP_138238060.1">
    <property type="nucleotide sequence ID" value="NZ_VBRY01000001.1"/>
</dbReference>
<dbReference type="InterPro" id="IPR037257">
    <property type="entry name" value="T2SS_E_N_sf"/>
</dbReference>
<dbReference type="SUPFAM" id="SSF160246">
    <property type="entry name" value="EspE N-terminal domain-like"/>
    <property type="match status" value="1"/>
</dbReference>
<comment type="caution">
    <text evidence="1">The sequence shown here is derived from an EMBL/GenBank/DDBJ whole genome shotgun (WGS) entry which is preliminary data.</text>
</comment>
<gene>
    <name evidence="1" type="ORF">FEF65_01835</name>
</gene>
<proteinExistence type="predicted"/>